<keyword evidence="14" id="KW-0325">Glycoprotein</keyword>
<keyword evidence="3" id="KW-0723">Serine/threonine-protein kinase</keyword>
<dbReference type="InterPro" id="IPR000719">
    <property type="entry name" value="Prot_kinase_dom"/>
</dbReference>
<dbReference type="InterPro" id="IPR008271">
    <property type="entry name" value="Ser/Thr_kinase_AS"/>
</dbReference>
<dbReference type="PRINTS" id="PR00109">
    <property type="entry name" value="TYRKINASE"/>
</dbReference>
<dbReference type="GO" id="GO:0004674">
    <property type="term" value="F:protein serine/threonine kinase activity"/>
    <property type="evidence" value="ECO:0007669"/>
    <property type="project" value="UniProtKB-KW"/>
</dbReference>
<dbReference type="Gene3D" id="1.10.510.10">
    <property type="entry name" value="Transferase(Phosphotransferase) domain 1"/>
    <property type="match status" value="2"/>
</dbReference>
<dbReference type="SUPFAM" id="SSF55073">
    <property type="entry name" value="Nucleotide cyclase"/>
    <property type="match status" value="1"/>
</dbReference>
<keyword evidence="10 17" id="KW-0067">ATP-binding</keyword>
<comment type="catalytic activity">
    <reaction evidence="16">
        <text>L-seryl-[protein] + ATP = O-phospho-L-seryl-[protein] + ADP + H(+)</text>
        <dbReference type="Rhea" id="RHEA:17989"/>
        <dbReference type="Rhea" id="RHEA-COMP:9863"/>
        <dbReference type="Rhea" id="RHEA-COMP:11604"/>
        <dbReference type="ChEBI" id="CHEBI:15378"/>
        <dbReference type="ChEBI" id="CHEBI:29999"/>
        <dbReference type="ChEBI" id="CHEBI:30616"/>
        <dbReference type="ChEBI" id="CHEBI:83421"/>
        <dbReference type="ChEBI" id="CHEBI:456216"/>
        <dbReference type="EC" id="2.7.11.1"/>
    </reaction>
</comment>
<evidence type="ECO:0000256" key="17">
    <source>
        <dbReference type="PROSITE-ProRule" id="PRU10141"/>
    </source>
</evidence>
<evidence type="ECO:0000256" key="19">
    <source>
        <dbReference type="SAM" id="Phobius"/>
    </source>
</evidence>
<dbReference type="GO" id="GO:0009190">
    <property type="term" value="P:cyclic nucleotide biosynthetic process"/>
    <property type="evidence" value="ECO:0007669"/>
    <property type="project" value="InterPro"/>
</dbReference>
<dbReference type="SMART" id="SM00220">
    <property type="entry name" value="S_TKc"/>
    <property type="match status" value="2"/>
</dbReference>
<evidence type="ECO:0000256" key="10">
    <source>
        <dbReference type="ARBA" id="ARBA00022840"/>
    </source>
</evidence>
<keyword evidence="9 22" id="KW-0418">Kinase</keyword>
<evidence type="ECO:0000256" key="3">
    <source>
        <dbReference type="ARBA" id="ARBA00022527"/>
    </source>
</evidence>
<dbReference type="PROSITE" id="PS00107">
    <property type="entry name" value="PROTEIN_KINASE_ATP"/>
    <property type="match status" value="2"/>
</dbReference>
<dbReference type="Gene3D" id="2.10.25.10">
    <property type="entry name" value="Laminin"/>
    <property type="match status" value="1"/>
</dbReference>
<evidence type="ECO:0000256" key="13">
    <source>
        <dbReference type="ARBA" id="ARBA00023170"/>
    </source>
</evidence>
<comment type="subcellular location">
    <subcellularLocation>
        <location evidence="1">Membrane</location>
        <topology evidence="1">Single-pass type I membrane protein</topology>
    </subcellularLocation>
</comment>
<evidence type="ECO:0000256" key="9">
    <source>
        <dbReference type="ARBA" id="ARBA00022777"/>
    </source>
</evidence>
<feature type="domain" description="Protein kinase" evidence="20">
    <location>
        <begin position="1358"/>
        <end position="1614"/>
    </location>
</feature>
<dbReference type="Gene3D" id="3.30.200.20">
    <property type="entry name" value="Phosphorylase Kinase, domain 1"/>
    <property type="match status" value="2"/>
</dbReference>
<proteinExistence type="predicted"/>
<dbReference type="PROSITE" id="PS50011">
    <property type="entry name" value="PROTEIN_KINASE_DOM"/>
    <property type="match status" value="2"/>
</dbReference>
<dbReference type="PROSITE" id="PS50125">
    <property type="entry name" value="GUANYLATE_CYCLASE_2"/>
    <property type="match status" value="1"/>
</dbReference>
<feature type="compositionally biased region" description="Low complexity" evidence="18">
    <location>
        <begin position="1059"/>
        <end position="1086"/>
    </location>
</feature>
<dbReference type="InterPro" id="IPR001054">
    <property type="entry name" value="A/G_cyclase"/>
</dbReference>
<evidence type="ECO:0000256" key="6">
    <source>
        <dbReference type="ARBA" id="ARBA00022729"/>
    </source>
</evidence>
<evidence type="ECO:0000256" key="7">
    <source>
        <dbReference type="ARBA" id="ARBA00022737"/>
    </source>
</evidence>
<dbReference type="SUPFAM" id="SSF53850">
    <property type="entry name" value="Periplasmic binding protein-like II"/>
    <property type="match status" value="2"/>
</dbReference>
<comment type="catalytic activity">
    <reaction evidence="15">
        <text>L-threonyl-[protein] + ATP = O-phospho-L-threonyl-[protein] + ADP + H(+)</text>
        <dbReference type="Rhea" id="RHEA:46608"/>
        <dbReference type="Rhea" id="RHEA-COMP:11060"/>
        <dbReference type="Rhea" id="RHEA-COMP:11605"/>
        <dbReference type="ChEBI" id="CHEBI:15378"/>
        <dbReference type="ChEBI" id="CHEBI:30013"/>
        <dbReference type="ChEBI" id="CHEBI:30616"/>
        <dbReference type="ChEBI" id="CHEBI:61977"/>
        <dbReference type="ChEBI" id="CHEBI:456216"/>
        <dbReference type="EC" id="2.7.11.1"/>
    </reaction>
</comment>
<dbReference type="InterPro" id="IPR024370">
    <property type="entry name" value="PBP_domain"/>
</dbReference>
<keyword evidence="6" id="KW-0732">Signal</keyword>
<evidence type="ECO:0000256" key="1">
    <source>
        <dbReference type="ARBA" id="ARBA00004479"/>
    </source>
</evidence>
<dbReference type="GO" id="GO:0035556">
    <property type="term" value="P:intracellular signal transduction"/>
    <property type="evidence" value="ECO:0007669"/>
    <property type="project" value="InterPro"/>
</dbReference>
<evidence type="ECO:0000256" key="8">
    <source>
        <dbReference type="ARBA" id="ARBA00022741"/>
    </source>
</evidence>
<dbReference type="Gene3D" id="3.40.190.10">
    <property type="entry name" value="Periplasmic binding protein-like II"/>
    <property type="match status" value="4"/>
</dbReference>
<evidence type="ECO:0000256" key="14">
    <source>
        <dbReference type="ARBA" id="ARBA00023180"/>
    </source>
</evidence>
<dbReference type="InterPro" id="IPR001245">
    <property type="entry name" value="Ser-Thr/Tyr_kinase_cat_dom"/>
</dbReference>
<sequence length="1618" mass="181947">MKLVNIIKLVLVLYLVAFTNAQVSSRIFGVSSKSSGSLYRQLIDMYSIAYSDASFDFEDLPIDVLLTQVDFIDYVGLDRCISRFYEDIFNLVQFPLAGQAIVMVYNLPELASLNTRIVLDRQTLGKIWTGEITKWNHDDILALNPDLVGILPDRDIIIGYNDDGNVSVSGIFQSALSSFYDKFATDFASAGNLFRNMSFANESRCVNIGPSGAERFDWIKNTTYGLTFVSYSNAYNNTDPNISVMNMYNKAGLLVQPSVESVQYAMADYQEEYASGNFALDIFDAPGNNSWPLSYVNYVVMSKRFYQLDCSRADIVLKFIAWVYTNTAVGKALTQNQYYPLDTTLKKVAIDNIYIVKCNNVSVSNQQYLISFGGSTSIIPSWLTEFTSGSTIAKYYSTLSYSSIELLKSQACDFAVTINGVDNHFYEEMSDLTQMPLAAFAVVPAYHVPEILGKKLVLDIDIIAKIYLGQIVNWNNSKIRDLNPEISHLLPNATIQVTMQNVSSDINHIFTNFLSKNSDLFNNSIGPTYNPVQMTNYSNIISVNNIDGLGDALINNKYSFGFWTDFGVRLLSRVETVQMASLKIGNNVIDPTFETLKNKIDSDFTSSNSFNPVKRQVNNNWPISTLISVVYLENTMNNKDKASALAEFMYWTQFNSLAINSAKNKGYYLASSNPELKSIILNLLKTFSFEGQSISAYADCIYDGTICSDLGTCNNNSCICNSGRTGQYCEQVISESGDKIVTIVLATIIPFAFIVCLMIIIFTVVIVVLLRFRRQVDDEWEIDFDEIELGESLGTGGFGTVYKATWKGTEVAVKMISSQSITKNMEQAFYDEIRVMTKLRHPNVVLFMAACTKPPKMCIIMENMSLGSMYELLENELIPEIPLELKVKMAYQASKGMHFLHSSGIVHRDLKSLNLLLDSKWNVKVSDFGLTKFRSELAKNKSIEQLIATIHWTAPEILNDNPEIDFALADIYSFGIIMWELMTRKKPYENMSNAAIAVAVIRDNLRPPVTEEDKQKHPAEFIELMTSCWHIDPIIRPTFIEIMTRLSTIIGDSSVITSNTSSSMNSSDNVKSGNSKSSHTTSSSTRSEMELINNKIHVPHPVGQIVVVFTDIISAAKLWEFDPNAMKDATILHNQTIREITTKYSGYESLSPRDRNSGEGSFCLIFTSIGDAIRCCEEIQETLLTLDWPEILLESDVACEEFDNQDQLLFRGLRVRMGIHFGTAKISQDPLTKKYQYSGPVVNITAKITTLAQGGQLIISEDVYRNLVDKTKATKIGHTLVQELPQELVLYEVKMTNLGNRYFGGISYESSERDSENIVSESNVSDRSTRDMADFMEKQDTFLTTANMCRWVIDYKEIQIGKQIGQGSYGTVYIGKWKGVEVAVKKFVKQKLTEKQMLDFRAEVALLSELSHPNIVVFIGACLMKPDICIITEYMKNGSLRDVLKNNQNRLGFSKKIKMLLDAANGINYLHTSQPIIVHRDIKPMNILVDESYNARVADFGFARIKADNTTMTRCGTPCWTAPEIIRGEKYDEKADVFSFGIVMWEVLTGKEPFAGHNFMKVSLDILEGARPQIPSDCPVNLKKLIKKCWHSSANKRPNMEEVIHELQIISGFFKDQV</sequence>
<evidence type="ECO:0000256" key="5">
    <source>
        <dbReference type="ARBA" id="ARBA00022692"/>
    </source>
</evidence>
<dbReference type="Pfam" id="PF12849">
    <property type="entry name" value="PBP_like_2"/>
    <property type="match status" value="1"/>
</dbReference>
<organism evidence="22">
    <name type="scientific">Borely moumouvirus</name>
    <dbReference type="NCBI Taxonomy" id="2712067"/>
    <lineage>
        <taxon>Viruses</taxon>
        <taxon>Varidnaviria</taxon>
        <taxon>Bamfordvirae</taxon>
        <taxon>Nucleocytoviricota</taxon>
        <taxon>Megaviricetes</taxon>
        <taxon>Imitervirales</taxon>
        <taxon>Mimiviridae</taxon>
        <taxon>Megamimivirinae</taxon>
        <taxon>Moumouvirus</taxon>
    </lineage>
</organism>
<dbReference type="SMART" id="SM00044">
    <property type="entry name" value="CYCc"/>
    <property type="match status" value="1"/>
</dbReference>
<dbReference type="PROSITE" id="PS00108">
    <property type="entry name" value="PROTEIN_KINASE_ST"/>
    <property type="match status" value="2"/>
</dbReference>
<dbReference type="InterPro" id="IPR011009">
    <property type="entry name" value="Kinase-like_dom_sf"/>
</dbReference>
<protein>
    <recommendedName>
        <fullName evidence="2">non-specific serine/threonine protein kinase</fullName>
        <ecNumber evidence="2">2.7.11.1</ecNumber>
    </recommendedName>
</protein>
<evidence type="ECO:0000256" key="11">
    <source>
        <dbReference type="ARBA" id="ARBA00022989"/>
    </source>
</evidence>
<feature type="domain" description="Protein kinase" evidence="20">
    <location>
        <begin position="787"/>
        <end position="1050"/>
    </location>
</feature>
<evidence type="ECO:0000256" key="12">
    <source>
        <dbReference type="ARBA" id="ARBA00023136"/>
    </source>
</evidence>
<evidence type="ECO:0000256" key="2">
    <source>
        <dbReference type="ARBA" id="ARBA00012513"/>
    </source>
</evidence>
<accession>A0A6G6ACB3</accession>
<dbReference type="EC" id="2.7.11.1" evidence="2"/>
<evidence type="ECO:0000259" key="20">
    <source>
        <dbReference type="PROSITE" id="PS50011"/>
    </source>
</evidence>
<keyword evidence="11 19" id="KW-1133">Transmembrane helix</keyword>
<dbReference type="Pfam" id="PF07714">
    <property type="entry name" value="PK_Tyr_Ser-Thr"/>
    <property type="match status" value="2"/>
</dbReference>
<feature type="binding site" evidence="17">
    <location>
        <position position="814"/>
    </location>
    <ligand>
        <name>ATP</name>
        <dbReference type="ChEBI" id="CHEBI:30616"/>
    </ligand>
</feature>
<keyword evidence="5 19" id="KW-0812">Transmembrane</keyword>
<dbReference type="PANTHER" id="PTHR44329:SF298">
    <property type="entry name" value="MIXED LINEAGE KINASE DOMAIN-LIKE PROTEIN"/>
    <property type="match status" value="1"/>
</dbReference>
<feature type="domain" description="Guanylate cyclase" evidence="21">
    <location>
        <begin position="1106"/>
        <end position="1249"/>
    </location>
</feature>
<dbReference type="SUPFAM" id="SSF56112">
    <property type="entry name" value="Protein kinase-like (PK-like)"/>
    <property type="match status" value="2"/>
</dbReference>
<dbReference type="CDD" id="cd13999">
    <property type="entry name" value="STKc_MAP3K-like"/>
    <property type="match status" value="2"/>
</dbReference>
<dbReference type="Pfam" id="PF00211">
    <property type="entry name" value="Guanylate_cyc"/>
    <property type="match status" value="1"/>
</dbReference>
<evidence type="ECO:0000256" key="16">
    <source>
        <dbReference type="ARBA" id="ARBA00048679"/>
    </source>
</evidence>
<evidence type="ECO:0000256" key="15">
    <source>
        <dbReference type="ARBA" id="ARBA00047899"/>
    </source>
</evidence>
<dbReference type="InterPro" id="IPR029787">
    <property type="entry name" value="Nucleotide_cyclase"/>
</dbReference>
<keyword evidence="12 19" id="KW-0472">Membrane</keyword>
<keyword evidence="8 17" id="KW-0547">Nucleotide-binding</keyword>
<dbReference type="InterPro" id="IPR051681">
    <property type="entry name" value="Ser/Thr_Kinases-Pseudokinases"/>
</dbReference>
<dbReference type="GO" id="GO:0016020">
    <property type="term" value="C:membrane"/>
    <property type="evidence" value="ECO:0007669"/>
    <property type="project" value="UniProtKB-SubCell"/>
</dbReference>
<feature type="transmembrane region" description="Helical" evidence="19">
    <location>
        <begin position="740"/>
        <end position="770"/>
    </location>
</feature>
<dbReference type="FunFam" id="3.30.200.20:FF:000060">
    <property type="entry name" value="Serine/threonine-protein kinase isoform 1"/>
    <property type="match status" value="2"/>
</dbReference>
<dbReference type="GO" id="GO:0005524">
    <property type="term" value="F:ATP binding"/>
    <property type="evidence" value="ECO:0007669"/>
    <property type="project" value="UniProtKB-UniRule"/>
</dbReference>
<dbReference type="Gene3D" id="3.30.70.1230">
    <property type="entry name" value="Nucleotide cyclase"/>
    <property type="match status" value="1"/>
</dbReference>
<keyword evidence="13" id="KW-0675">Receptor</keyword>
<name>A0A6G6ACB3_9VIRU</name>
<evidence type="ECO:0000256" key="18">
    <source>
        <dbReference type="SAM" id="MobiDB-lite"/>
    </source>
</evidence>
<dbReference type="CDD" id="cd07302">
    <property type="entry name" value="CHD"/>
    <property type="match status" value="1"/>
</dbReference>
<feature type="binding site" evidence="17">
    <location>
        <position position="1386"/>
    </location>
    <ligand>
        <name>ATP</name>
        <dbReference type="ChEBI" id="CHEBI:30616"/>
    </ligand>
</feature>
<dbReference type="InterPro" id="IPR017441">
    <property type="entry name" value="Protein_kinase_ATP_BS"/>
</dbReference>
<reference evidence="22" key="1">
    <citation type="submission" date="2019-07" db="EMBL/GenBank/DDBJ databases">
        <title>The discovery of a new lineage B mimivirus raises questions about particles surface fibrils.</title>
        <authorList>
            <person name="Silva L.K.S."/>
            <person name="Rodrigues R.A.L."/>
            <person name="Andrade A.C.S.P."/>
            <person name="Hikida H."/>
            <person name="Andreani J."/>
            <person name="Levasseur A."/>
            <person name="La Scola B."/>
            <person name="Abrahao J.S."/>
        </authorList>
    </citation>
    <scope>NUCLEOTIDE SEQUENCE</scope>
    <source>
        <strain evidence="22">B60</strain>
    </source>
</reference>
<keyword evidence="7" id="KW-0677">Repeat</keyword>
<keyword evidence="4" id="KW-0808">Transferase</keyword>
<evidence type="ECO:0000259" key="21">
    <source>
        <dbReference type="PROSITE" id="PS50125"/>
    </source>
</evidence>
<dbReference type="EMBL" id="MN175499">
    <property type="protein sequence ID" value="QID06485.1"/>
    <property type="molecule type" value="Genomic_DNA"/>
</dbReference>
<dbReference type="PANTHER" id="PTHR44329">
    <property type="entry name" value="SERINE/THREONINE-PROTEIN KINASE TNNI3K-RELATED"/>
    <property type="match status" value="1"/>
</dbReference>
<evidence type="ECO:0000313" key="22">
    <source>
        <dbReference type="EMBL" id="QID06485.1"/>
    </source>
</evidence>
<evidence type="ECO:0000256" key="4">
    <source>
        <dbReference type="ARBA" id="ARBA00022679"/>
    </source>
</evidence>
<feature type="region of interest" description="Disordered" evidence="18">
    <location>
        <begin position="1059"/>
        <end position="1087"/>
    </location>
</feature>